<dbReference type="HOGENOM" id="CLU_168131_0_0_3"/>
<organism evidence="1 2">
    <name type="scientific">Gloeothece verrucosa (strain PCC 7822)</name>
    <name type="common">Cyanothece sp. (strain PCC 7822)</name>
    <dbReference type="NCBI Taxonomy" id="497965"/>
    <lineage>
        <taxon>Bacteria</taxon>
        <taxon>Bacillati</taxon>
        <taxon>Cyanobacteriota</taxon>
        <taxon>Cyanophyceae</taxon>
        <taxon>Oscillatoriophycideae</taxon>
        <taxon>Chroococcales</taxon>
        <taxon>Aphanothecaceae</taxon>
        <taxon>Gloeothece</taxon>
        <taxon>Gloeothece verrucosa</taxon>
    </lineage>
</organism>
<gene>
    <name evidence="1" type="ordered locus">Cyan7822_1883</name>
</gene>
<protein>
    <submittedName>
        <fullName evidence="1">Uncharacterized protein</fullName>
    </submittedName>
</protein>
<sequence length="117" mass="13440">MTFELKEVNRPNPAVVDLTENILVNIDIAQENHAALRSGFAGYPANPRWNINKFHAWKKGRQLRESLAQGQMVVRATDSMLIPISLAEKQSEKPKSNSLWSQIPSWMKHIRRSYQTI</sequence>
<dbReference type="eggNOG" id="ENOG5032Z76">
    <property type="taxonomic scope" value="Bacteria"/>
</dbReference>
<evidence type="ECO:0000313" key="1">
    <source>
        <dbReference type="EMBL" id="ADN13867.1"/>
    </source>
</evidence>
<evidence type="ECO:0000313" key="2">
    <source>
        <dbReference type="Proteomes" id="UP000008206"/>
    </source>
</evidence>
<name>E0UAL5_GLOV7</name>
<dbReference type="Proteomes" id="UP000008206">
    <property type="component" value="Chromosome"/>
</dbReference>
<keyword evidence="2" id="KW-1185">Reference proteome</keyword>
<reference evidence="2" key="1">
    <citation type="journal article" date="2011" name="MBio">
        <title>Novel metabolic attributes of the genus Cyanothece, comprising a group of unicellular nitrogen-fixing Cyanobacteria.</title>
        <authorList>
            <person name="Bandyopadhyay A."/>
            <person name="Elvitigala T."/>
            <person name="Welsh E."/>
            <person name="Stockel J."/>
            <person name="Liberton M."/>
            <person name="Min H."/>
            <person name="Sherman L.A."/>
            <person name="Pakrasi H.B."/>
        </authorList>
    </citation>
    <scope>NUCLEOTIDE SEQUENCE [LARGE SCALE GENOMIC DNA]</scope>
    <source>
        <strain evidence="2">PCC 7822</strain>
    </source>
</reference>
<dbReference type="AlphaFoldDB" id="E0UAL5"/>
<proteinExistence type="predicted"/>
<dbReference type="KEGG" id="cyj:Cyan7822_1883"/>
<dbReference type="EMBL" id="CP002198">
    <property type="protein sequence ID" value="ADN13867.1"/>
    <property type="molecule type" value="Genomic_DNA"/>
</dbReference>
<accession>E0UAL5</accession>